<dbReference type="GO" id="GO:0016887">
    <property type="term" value="F:ATP hydrolysis activity"/>
    <property type="evidence" value="ECO:0007669"/>
    <property type="project" value="InterPro"/>
</dbReference>
<evidence type="ECO:0000256" key="4">
    <source>
        <dbReference type="ARBA" id="ARBA00022692"/>
    </source>
</evidence>
<reference evidence="12 13" key="1">
    <citation type="journal article" date="2015" name="Genome Biol. Evol.">
        <title>Comparative Genomics of a Bacterivorous Green Alga Reveals Evolutionary Causalities and Consequences of Phago-Mixotrophic Mode of Nutrition.</title>
        <authorList>
            <person name="Burns J.A."/>
            <person name="Paasch A."/>
            <person name="Narechania A."/>
            <person name="Kim E."/>
        </authorList>
    </citation>
    <scope>NUCLEOTIDE SEQUENCE [LARGE SCALE GENOMIC DNA]</scope>
    <source>
        <strain evidence="12 13">PLY_AMNH</strain>
    </source>
</reference>
<name>A0AAE0LKR1_9CHLO</name>
<comment type="similarity">
    <text evidence="2">Belongs to the ABC transporter superfamily. ABCB family. MHC peptide exporter (TC 3.A.1.209) subfamily.</text>
</comment>
<keyword evidence="7" id="KW-1278">Translocase</keyword>
<evidence type="ECO:0000256" key="7">
    <source>
        <dbReference type="ARBA" id="ARBA00022967"/>
    </source>
</evidence>
<keyword evidence="5" id="KW-0547">Nucleotide-binding</keyword>
<dbReference type="Gene3D" id="1.20.1560.10">
    <property type="entry name" value="ABC transporter type 1, transmembrane domain"/>
    <property type="match status" value="1"/>
</dbReference>
<dbReference type="GO" id="GO:0005524">
    <property type="term" value="F:ATP binding"/>
    <property type="evidence" value="ECO:0007669"/>
    <property type="project" value="UniProtKB-KW"/>
</dbReference>
<evidence type="ECO:0000256" key="1">
    <source>
        <dbReference type="ARBA" id="ARBA00004127"/>
    </source>
</evidence>
<comment type="subcellular location">
    <subcellularLocation>
        <location evidence="1">Endomembrane system</location>
        <topology evidence="1">Multi-pass membrane protein</topology>
    </subcellularLocation>
</comment>
<dbReference type="InterPro" id="IPR036640">
    <property type="entry name" value="ABC1_TM_sf"/>
</dbReference>
<evidence type="ECO:0000313" key="13">
    <source>
        <dbReference type="Proteomes" id="UP001190700"/>
    </source>
</evidence>
<dbReference type="GO" id="GO:0005743">
    <property type="term" value="C:mitochondrial inner membrane"/>
    <property type="evidence" value="ECO:0007669"/>
    <property type="project" value="TreeGrafter"/>
</dbReference>
<accession>A0AAE0LKR1</accession>
<dbReference type="Pfam" id="PF00005">
    <property type="entry name" value="ABC_tran"/>
    <property type="match status" value="1"/>
</dbReference>
<comment type="caution">
    <text evidence="12">The sequence shown here is derived from an EMBL/GenBank/DDBJ whole genome shotgun (WGS) entry which is preliminary data.</text>
</comment>
<keyword evidence="8" id="KW-1133">Transmembrane helix</keyword>
<evidence type="ECO:0000256" key="9">
    <source>
        <dbReference type="ARBA" id="ARBA00023136"/>
    </source>
</evidence>
<feature type="domain" description="ABC transporter" evidence="10">
    <location>
        <begin position="394"/>
        <end position="633"/>
    </location>
</feature>
<dbReference type="EMBL" id="LGRX02000272">
    <property type="protein sequence ID" value="KAK3289006.1"/>
    <property type="molecule type" value="Genomic_DNA"/>
</dbReference>
<dbReference type="InterPro" id="IPR011527">
    <property type="entry name" value="ABC1_TM_dom"/>
</dbReference>
<dbReference type="Proteomes" id="UP001190700">
    <property type="component" value="Unassembled WGS sequence"/>
</dbReference>
<dbReference type="PROSITE" id="PS50929">
    <property type="entry name" value="ABC_TM1F"/>
    <property type="match status" value="1"/>
</dbReference>
<dbReference type="PROSITE" id="PS00211">
    <property type="entry name" value="ABC_TRANSPORTER_1"/>
    <property type="match status" value="1"/>
</dbReference>
<dbReference type="InterPro" id="IPR027417">
    <property type="entry name" value="P-loop_NTPase"/>
</dbReference>
<keyword evidence="4" id="KW-0812">Transmembrane</keyword>
<dbReference type="GO" id="GO:0015421">
    <property type="term" value="F:ABC-type oligopeptide transporter activity"/>
    <property type="evidence" value="ECO:0007669"/>
    <property type="project" value="TreeGrafter"/>
</dbReference>
<dbReference type="InterPro" id="IPR003593">
    <property type="entry name" value="AAA+_ATPase"/>
</dbReference>
<dbReference type="Pfam" id="PF00664">
    <property type="entry name" value="ABC_membrane"/>
    <property type="match status" value="1"/>
</dbReference>
<dbReference type="GO" id="GO:0012505">
    <property type="term" value="C:endomembrane system"/>
    <property type="evidence" value="ECO:0007669"/>
    <property type="project" value="UniProtKB-SubCell"/>
</dbReference>
<dbReference type="InterPro" id="IPR039421">
    <property type="entry name" value="Type_1_exporter"/>
</dbReference>
<evidence type="ECO:0000259" key="10">
    <source>
        <dbReference type="PROSITE" id="PS50893"/>
    </source>
</evidence>
<dbReference type="Gene3D" id="3.40.50.300">
    <property type="entry name" value="P-loop containing nucleotide triphosphate hydrolases"/>
    <property type="match status" value="1"/>
</dbReference>
<feature type="domain" description="ABC transmembrane type-1" evidence="11">
    <location>
        <begin position="54"/>
        <end position="346"/>
    </location>
</feature>
<protein>
    <submittedName>
        <fullName evidence="12">Uncharacterized protein</fullName>
    </submittedName>
</protein>
<dbReference type="PANTHER" id="PTHR43394">
    <property type="entry name" value="ATP-DEPENDENT PERMEASE MDL1, MITOCHONDRIAL"/>
    <property type="match status" value="1"/>
</dbReference>
<dbReference type="SUPFAM" id="SSF52540">
    <property type="entry name" value="P-loop containing nucleoside triphosphate hydrolases"/>
    <property type="match status" value="1"/>
</dbReference>
<keyword evidence="3" id="KW-0813">Transport</keyword>
<dbReference type="GO" id="GO:0090374">
    <property type="term" value="P:oligopeptide export from mitochondrion"/>
    <property type="evidence" value="ECO:0007669"/>
    <property type="project" value="TreeGrafter"/>
</dbReference>
<proteinExistence type="inferred from homology"/>
<dbReference type="SMART" id="SM00382">
    <property type="entry name" value="AAA"/>
    <property type="match status" value="1"/>
</dbReference>
<evidence type="ECO:0000256" key="6">
    <source>
        <dbReference type="ARBA" id="ARBA00022840"/>
    </source>
</evidence>
<keyword evidence="13" id="KW-1185">Reference proteome</keyword>
<organism evidence="12 13">
    <name type="scientific">Cymbomonas tetramitiformis</name>
    <dbReference type="NCBI Taxonomy" id="36881"/>
    <lineage>
        <taxon>Eukaryota</taxon>
        <taxon>Viridiplantae</taxon>
        <taxon>Chlorophyta</taxon>
        <taxon>Pyramimonadophyceae</taxon>
        <taxon>Pyramimonadales</taxon>
        <taxon>Pyramimonadaceae</taxon>
        <taxon>Cymbomonas</taxon>
    </lineage>
</organism>
<evidence type="ECO:0000259" key="11">
    <source>
        <dbReference type="PROSITE" id="PS50929"/>
    </source>
</evidence>
<evidence type="ECO:0000313" key="12">
    <source>
        <dbReference type="EMBL" id="KAK3289006.1"/>
    </source>
</evidence>
<dbReference type="InterPro" id="IPR003439">
    <property type="entry name" value="ABC_transporter-like_ATP-bd"/>
</dbReference>
<keyword evidence="9" id="KW-0472">Membrane</keyword>
<evidence type="ECO:0000256" key="5">
    <source>
        <dbReference type="ARBA" id="ARBA00022741"/>
    </source>
</evidence>
<sequence length="678" mass="74235">MDSALQSFLAWFRTARRSSTTASSPTRETFGHQDAWRLWRRALCLAWDERACMLGALLAAVVTSLCEVSRSVLYGEALGIVSGAALTASGGTLPELSAPSAEIALDASAEDVSRRLTWVFLRVCAVESARTLAAYFRERLTNNVGDFVCQRARASFFRQVLRSELSFLDEVHTAILNRRYAHLSNLHSLAGHQLPKIVQATLTLACTVTYLLRSEVRVGGALLGVLLVGALVEEELTRLQLATWQDLNEVECKTHRLREESFTHAHTVKSFSCEEKLSARFIATLSEDRRIRQRVVHLQAARAGLSCGFMALSLGLVWYLGLHSVLAGRIASVGTVTAIVALATQVKAAYTPLVNAYRDSFRRAMMLQEAFLVMDRVPEMAAGGIVLPKGKGLVELRDVTFRYPARPETTVLSHLSMTLRGGAVTALCGPSGGGKSSIVGLMLRHYDPQIGSVHLDGVDLRECEASSLRKLMAVVSQEPVLFSTSVEENITFGLRDGHSVSQEEVEAVSQLANAHDFIMGLEHGYQTEVGERGGRLSGGQKQRIAIARAILMDPAILILDEATSALDADAERAVQATLERVMVGRTTLTIAHRLSTIKEANQIVVIVSGRVVEQGRQIGFVAIIVIRTTTHILAKRPAPSHIELFVQLHWSSHLSQTRYGRVFRILDTSNTIYCMTPG</sequence>
<evidence type="ECO:0000256" key="8">
    <source>
        <dbReference type="ARBA" id="ARBA00022989"/>
    </source>
</evidence>
<keyword evidence="6" id="KW-0067">ATP-binding</keyword>
<evidence type="ECO:0000256" key="3">
    <source>
        <dbReference type="ARBA" id="ARBA00022448"/>
    </source>
</evidence>
<gene>
    <name evidence="12" type="ORF">CYMTET_3533</name>
</gene>
<dbReference type="SUPFAM" id="SSF90123">
    <property type="entry name" value="ABC transporter transmembrane region"/>
    <property type="match status" value="1"/>
</dbReference>
<evidence type="ECO:0000256" key="2">
    <source>
        <dbReference type="ARBA" id="ARBA00006493"/>
    </source>
</evidence>
<dbReference type="FunFam" id="3.40.50.300:FF:000140">
    <property type="entry name" value="Lipid A export ATP-binding/permease protein MsbA"/>
    <property type="match status" value="1"/>
</dbReference>
<dbReference type="PROSITE" id="PS50893">
    <property type="entry name" value="ABC_TRANSPORTER_2"/>
    <property type="match status" value="1"/>
</dbReference>
<dbReference type="InterPro" id="IPR017871">
    <property type="entry name" value="ABC_transporter-like_CS"/>
</dbReference>
<dbReference type="PANTHER" id="PTHR43394:SF7">
    <property type="entry name" value="ABC TRANSPORTER B FAMILY MEMBER 28"/>
    <property type="match status" value="1"/>
</dbReference>
<dbReference type="AlphaFoldDB" id="A0AAE0LKR1"/>